<organism evidence="2 3">
    <name type="scientific">Caproiciproducens galactitolivorans</name>
    <dbReference type="NCBI Taxonomy" id="642589"/>
    <lineage>
        <taxon>Bacteria</taxon>
        <taxon>Bacillati</taxon>
        <taxon>Bacillota</taxon>
        <taxon>Clostridia</taxon>
        <taxon>Eubacteriales</taxon>
        <taxon>Acutalibacteraceae</taxon>
        <taxon>Caproiciproducens</taxon>
    </lineage>
</organism>
<keyword evidence="1" id="KW-0472">Membrane</keyword>
<dbReference type="PIRSF" id="PIRSF021383">
    <property type="entry name" value="YunB"/>
    <property type="match status" value="1"/>
</dbReference>
<dbReference type="Pfam" id="PF09560">
    <property type="entry name" value="Spore_YunB"/>
    <property type="match status" value="1"/>
</dbReference>
<comment type="caution">
    <text evidence="2">The sequence shown here is derived from an EMBL/GenBank/DDBJ whole genome shotgun (WGS) entry which is preliminary data.</text>
</comment>
<name>A0ABT4BTK5_9FIRM</name>
<proteinExistence type="predicted"/>
<sequence>MRRWHRYGTRSHFGLKFLTFIVLISAFILMLDSAFRPVIKSITTNQARMKSVEVINRAISEELNKNAVSYNDLVTIDRDSSGKVLAITTQMVRMNQLKSAVIADVQKELGDDSHIDMGVPLGTLLGNDLVHGRGPNIPLRLTLSGSVSAEFKSTFESAGINQTKHQILLYIHTSIYSYIPGFDTTTEVQTSIPVAETIIIGEVPQVVANIN</sequence>
<gene>
    <name evidence="2" type="primary">yunB</name>
    <name evidence="2" type="ORF">OUY18_08130</name>
</gene>
<dbReference type="Proteomes" id="UP001082703">
    <property type="component" value="Unassembled WGS sequence"/>
</dbReference>
<evidence type="ECO:0000313" key="2">
    <source>
        <dbReference type="EMBL" id="MCY1714219.1"/>
    </source>
</evidence>
<keyword evidence="1" id="KW-0812">Transmembrane</keyword>
<protein>
    <submittedName>
        <fullName evidence="2">Sporulation protein YunB</fullName>
    </submittedName>
</protein>
<keyword evidence="3" id="KW-1185">Reference proteome</keyword>
<dbReference type="InterPro" id="IPR014197">
    <property type="entry name" value="Sporulation_prot_YunB"/>
</dbReference>
<evidence type="ECO:0000313" key="3">
    <source>
        <dbReference type="Proteomes" id="UP001082703"/>
    </source>
</evidence>
<keyword evidence="1" id="KW-1133">Transmembrane helix</keyword>
<dbReference type="RefSeq" id="WP_268058269.1">
    <property type="nucleotide sequence ID" value="NZ_JAPOHA010000007.1"/>
</dbReference>
<accession>A0ABT4BTK5</accession>
<feature type="transmembrane region" description="Helical" evidence="1">
    <location>
        <begin position="12"/>
        <end position="31"/>
    </location>
</feature>
<dbReference type="NCBIfam" id="TIGR02832">
    <property type="entry name" value="spo_yunB"/>
    <property type="match status" value="1"/>
</dbReference>
<dbReference type="EMBL" id="JAPOHA010000007">
    <property type="protein sequence ID" value="MCY1714219.1"/>
    <property type="molecule type" value="Genomic_DNA"/>
</dbReference>
<evidence type="ECO:0000256" key="1">
    <source>
        <dbReference type="SAM" id="Phobius"/>
    </source>
</evidence>
<reference evidence="2 3" key="1">
    <citation type="submission" date="2022-11" db="EMBL/GenBank/DDBJ databases">
        <authorList>
            <person name="Caiyu Z."/>
        </authorList>
    </citation>
    <scope>NUCLEOTIDE SEQUENCE [LARGE SCALE GENOMIC DNA]</scope>
    <source>
        <strain evidence="2 3">YR-4</strain>
    </source>
</reference>